<proteinExistence type="predicted"/>
<comment type="caution">
    <text evidence="2">The sequence shown here is derived from an EMBL/GenBank/DDBJ whole genome shotgun (WGS) entry which is preliminary data.</text>
</comment>
<evidence type="ECO:0000313" key="2">
    <source>
        <dbReference type="EMBL" id="MCT7965526.1"/>
    </source>
</evidence>
<feature type="transmembrane region" description="Helical" evidence="1">
    <location>
        <begin position="93"/>
        <end position="111"/>
    </location>
</feature>
<dbReference type="RefSeq" id="WP_368005223.1">
    <property type="nucleotide sequence ID" value="NZ_JAMXFF010000004.1"/>
</dbReference>
<evidence type="ECO:0000256" key="1">
    <source>
        <dbReference type="SAM" id="Phobius"/>
    </source>
</evidence>
<keyword evidence="1" id="KW-0812">Transmembrane</keyword>
<name>A0ABT2MPR7_9CYAN</name>
<protein>
    <submittedName>
        <fullName evidence="2">Uncharacterized protein</fullName>
    </submittedName>
</protein>
<evidence type="ECO:0000313" key="3">
    <source>
        <dbReference type="Proteomes" id="UP001525890"/>
    </source>
</evidence>
<accession>A0ABT2MPR7</accession>
<reference evidence="2 3" key="1">
    <citation type="journal article" date="2022" name="Front. Microbiol.">
        <title>High genomic differentiation and limited gene flow indicate recent cryptic speciation within the genus Laspinema (cyanobacteria).</title>
        <authorList>
            <person name="Stanojkovic A."/>
            <person name="Skoupy S."/>
            <person name="Skaloud P."/>
            <person name="Dvorak P."/>
        </authorList>
    </citation>
    <scope>NUCLEOTIDE SEQUENCE [LARGE SCALE GENOMIC DNA]</scope>
    <source>
        <strain evidence="2 3">D2a</strain>
    </source>
</reference>
<organism evidence="2 3">
    <name type="scientific">Laspinema palackyanum D2a</name>
    <dbReference type="NCBI Taxonomy" id="2953684"/>
    <lineage>
        <taxon>Bacteria</taxon>
        <taxon>Bacillati</taxon>
        <taxon>Cyanobacteriota</taxon>
        <taxon>Cyanophyceae</taxon>
        <taxon>Oscillatoriophycideae</taxon>
        <taxon>Oscillatoriales</taxon>
        <taxon>Laspinemataceae</taxon>
        <taxon>Laspinema</taxon>
        <taxon>Laspinema palackyanum</taxon>
    </lineage>
</organism>
<keyword evidence="1" id="KW-1133">Transmembrane helix</keyword>
<gene>
    <name evidence="2" type="ORF">NG799_04155</name>
</gene>
<sequence>MKACRKACRHEPLGYFTAIFKGKSGQPTGTGLNRLPAIAIFSQGSSQVSGKLDLSCTPISSMAHRILLTQIPKKTQMLEISPNQWGDRLPKRCILHGLTRIGVFLFSIFLYKLI</sequence>
<dbReference type="Proteomes" id="UP001525890">
    <property type="component" value="Unassembled WGS sequence"/>
</dbReference>
<keyword evidence="3" id="KW-1185">Reference proteome</keyword>
<dbReference type="EMBL" id="JAMXFF010000004">
    <property type="protein sequence ID" value="MCT7965526.1"/>
    <property type="molecule type" value="Genomic_DNA"/>
</dbReference>
<keyword evidence="1" id="KW-0472">Membrane</keyword>